<dbReference type="EMBL" id="AP014964">
    <property type="protein sequence ID" value="BAT06360.1"/>
    <property type="molecule type" value="Genomic_DNA"/>
</dbReference>
<dbReference type="AlphaFoldDB" id="A0A0P0XIN9"/>
<dbReference type="Gene3D" id="3.90.70.10">
    <property type="entry name" value="Cysteine proteinases"/>
    <property type="match status" value="1"/>
</dbReference>
<evidence type="ECO:0000313" key="2">
    <source>
        <dbReference type="EMBL" id="BAT06360.1"/>
    </source>
</evidence>
<accession>A0A0P0XIN9</accession>
<name>A0A0P0XIN9_ORYSJ</name>
<dbReference type="PaxDb" id="39947-A0A0P0XIN9"/>
<reference evidence="2 3" key="2">
    <citation type="journal article" date="2013" name="Plant Cell Physiol.">
        <title>Rice Annotation Project Database (RAP-DB): an integrative and interactive database for rice genomics.</title>
        <authorList>
            <person name="Sakai H."/>
            <person name="Lee S.S."/>
            <person name="Tanaka T."/>
            <person name="Numa H."/>
            <person name="Kim J."/>
            <person name="Kawahara Y."/>
            <person name="Wakimoto H."/>
            <person name="Yang C.C."/>
            <person name="Iwamoto M."/>
            <person name="Abe T."/>
            <person name="Yamada Y."/>
            <person name="Muto A."/>
            <person name="Inokuchi H."/>
            <person name="Ikemura T."/>
            <person name="Matsumoto T."/>
            <person name="Sasaki T."/>
            <person name="Itoh T."/>
        </authorList>
    </citation>
    <scope>NUCLEOTIDE SEQUENCE [LARGE SCALE GENOMIC DNA]</scope>
    <source>
        <strain evidence="3">cv. Nipponbare</strain>
    </source>
</reference>
<feature type="region of interest" description="Disordered" evidence="1">
    <location>
        <begin position="70"/>
        <end position="93"/>
    </location>
</feature>
<dbReference type="STRING" id="39947.A0A0P0XIN9"/>
<reference evidence="2 3" key="3">
    <citation type="journal article" date="2013" name="Rice">
        <title>Improvement of the Oryza sativa Nipponbare reference genome using next generation sequence and optical map data.</title>
        <authorList>
            <person name="Kawahara Y."/>
            <person name="de la Bastide M."/>
            <person name="Hamilton J.P."/>
            <person name="Kanamori H."/>
            <person name="McCombie W.R."/>
            <person name="Ouyang S."/>
            <person name="Schwartz D.C."/>
            <person name="Tanaka T."/>
            <person name="Wu J."/>
            <person name="Zhou S."/>
            <person name="Childs K.L."/>
            <person name="Davidson R.M."/>
            <person name="Lin H."/>
            <person name="Quesada-Ocampo L."/>
            <person name="Vaillancourt B."/>
            <person name="Sakai H."/>
            <person name="Lee S.S."/>
            <person name="Kim J."/>
            <person name="Numa H."/>
            <person name="Itoh T."/>
            <person name="Buell C.R."/>
            <person name="Matsumoto T."/>
        </authorList>
    </citation>
    <scope>NUCLEOTIDE SEQUENCE [LARGE SCALE GENOMIC DNA]</scope>
    <source>
        <strain evidence="3">cv. Nipponbare</strain>
    </source>
</reference>
<proteinExistence type="predicted"/>
<evidence type="ECO:0000313" key="3">
    <source>
        <dbReference type="Proteomes" id="UP000059680"/>
    </source>
</evidence>
<dbReference type="Proteomes" id="UP000059680">
    <property type="component" value="Chromosome 8"/>
</dbReference>
<organism evidence="2 3">
    <name type="scientific">Oryza sativa subsp. japonica</name>
    <name type="common">Rice</name>
    <dbReference type="NCBI Taxonomy" id="39947"/>
    <lineage>
        <taxon>Eukaryota</taxon>
        <taxon>Viridiplantae</taxon>
        <taxon>Streptophyta</taxon>
        <taxon>Embryophyta</taxon>
        <taxon>Tracheophyta</taxon>
        <taxon>Spermatophyta</taxon>
        <taxon>Magnoliopsida</taxon>
        <taxon>Liliopsida</taxon>
        <taxon>Poales</taxon>
        <taxon>Poaceae</taxon>
        <taxon>BOP clade</taxon>
        <taxon>Oryzoideae</taxon>
        <taxon>Oryzeae</taxon>
        <taxon>Oryzinae</taxon>
        <taxon>Oryza</taxon>
        <taxon>Oryza sativa</taxon>
    </lineage>
</organism>
<dbReference type="InParanoid" id="A0A0P0XIN9"/>
<dbReference type="Gramene" id="Os08t0527800-01">
    <property type="protein sequence ID" value="Os08t0527800-01"/>
    <property type="gene ID" value="Os08g0527800"/>
</dbReference>
<protein>
    <submittedName>
        <fullName evidence="2">Os08g0527800 protein</fullName>
    </submittedName>
</protein>
<reference evidence="3" key="1">
    <citation type="journal article" date="2005" name="Nature">
        <title>The map-based sequence of the rice genome.</title>
        <authorList>
            <consortium name="International rice genome sequencing project (IRGSP)"/>
            <person name="Matsumoto T."/>
            <person name="Wu J."/>
            <person name="Kanamori H."/>
            <person name="Katayose Y."/>
            <person name="Fujisawa M."/>
            <person name="Namiki N."/>
            <person name="Mizuno H."/>
            <person name="Yamamoto K."/>
            <person name="Antonio B.A."/>
            <person name="Baba T."/>
            <person name="Sakata K."/>
            <person name="Nagamura Y."/>
            <person name="Aoki H."/>
            <person name="Arikawa K."/>
            <person name="Arita K."/>
            <person name="Bito T."/>
            <person name="Chiden Y."/>
            <person name="Fujitsuka N."/>
            <person name="Fukunaka R."/>
            <person name="Hamada M."/>
            <person name="Harada C."/>
            <person name="Hayashi A."/>
            <person name="Hijishita S."/>
            <person name="Honda M."/>
            <person name="Hosokawa S."/>
            <person name="Ichikawa Y."/>
            <person name="Idonuma A."/>
            <person name="Iijima M."/>
            <person name="Ikeda M."/>
            <person name="Ikeno M."/>
            <person name="Ito K."/>
            <person name="Ito S."/>
            <person name="Ito T."/>
            <person name="Ito Y."/>
            <person name="Ito Y."/>
            <person name="Iwabuchi A."/>
            <person name="Kamiya K."/>
            <person name="Karasawa W."/>
            <person name="Kurita K."/>
            <person name="Katagiri S."/>
            <person name="Kikuta A."/>
            <person name="Kobayashi H."/>
            <person name="Kobayashi N."/>
            <person name="Machita K."/>
            <person name="Maehara T."/>
            <person name="Masukawa M."/>
            <person name="Mizubayashi T."/>
            <person name="Mukai Y."/>
            <person name="Nagasaki H."/>
            <person name="Nagata Y."/>
            <person name="Naito S."/>
            <person name="Nakashima M."/>
            <person name="Nakama Y."/>
            <person name="Nakamichi Y."/>
            <person name="Nakamura M."/>
            <person name="Meguro A."/>
            <person name="Negishi M."/>
            <person name="Ohta I."/>
            <person name="Ohta T."/>
            <person name="Okamoto M."/>
            <person name="Ono N."/>
            <person name="Saji S."/>
            <person name="Sakaguchi M."/>
            <person name="Sakai K."/>
            <person name="Shibata M."/>
            <person name="Shimokawa T."/>
            <person name="Song J."/>
            <person name="Takazaki Y."/>
            <person name="Terasawa K."/>
            <person name="Tsugane M."/>
            <person name="Tsuji K."/>
            <person name="Ueda S."/>
            <person name="Waki K."/>
            <person name="Yamagata H."/>
            <person name="Yamamoto M."/>
            <person name="Yamamoto S."/>
            <person name="Yamane H."/>
            <person name="Yoshiki S."/>
            <person name="Yoshihara R."/>
            <person name="Yukawa K."/>
            <person name="Zhong H."/>
            <person name="Yano M."/>
            <person name="Yuan Q."/>
            <person name="Ouyang S."/>
            <person name="Liu J."/>
            <person name="Jones K.M."/>
            <person name="Gansberger K."/>
            <person name="Moffat K."/>
            <person name="Hill J."/>
            <person name="Bera J."/>
            <person name="Fadrosh D."/>
            <person name="Jin S."/>
            <person name="Johri S."/>
            <person name="Kim M."/>
            <person name="Overton L."/>
            <person name="Reardon M."/>
            <person name="Tsitrin T."/>
            <person name="Vuong H."/>
            <person name="Weaver B."/>
            <person name="Ciecko A."/>
            <person name="Tallon L."/>
            <person name="Jackson J."/>
            <person name="Pai G."/>
            <person name="Aken S.V."/>
            <person name="Utterback T."/>
            <person name="Reidmuller S."/>
            <person name="Feldblyum T."/>
            <person name="Hsiao J."/>
            <person name="Zismann V."/>
            <person name="Iobst S."/>
            <person name="de Vazeille A.R."/>
            <person name="Buell C.R."/>
            <person name="Ying K."/>
            <person name="Li Y."/>
            <person name="Lu T."/>
            <person name="Huang Y."/>
            <person name="Zhao Q."/>
            <person name="Feng Q."/>
            <person name="Zhang L."/>
            <person name="Zhu J."/>
            <person name="Weng Q."/>
            <person name="Mu J."/>
            <person name="Lu Y."/>
            <person name="Fan D."/>
            <person name="Liu Y."/>
            <person name="Guan J."/>
            <person name="Zhang Y."/>
            <person name="Yu S."/>
            <person name="Liu X."/>
            <person name="Zhang Y."/>
            <person name="Hong G."/>
            <person name="Han B."/>
            <person name="Choisne N."/>
            <person name="Demange N."/>
            <person name="Orjeda G."/>
            <person name="Samain S."/>
            <person name="Cattolico L."/>
            <person name="Pelletier E."/>
            <person name="Couloux A."/>
            <person name="Segurens B."/>
            <person name="Wincker P."/>
            <person name="D'Hont A."/>
            <person name="Scarpelli C."/>
            <person name="Weissenbach J."/>
            <person name="Salanoubat M."/>
            <person name="Quetier F."/>
            <person name="Yu Y."/>
            <person name="Kim H.R."/>
            <person name="Rambo T."/>
            <person name="Currie J."/>
            <person name="Collura K."/>
            <person name="Luo M."/>
            <person name="Yang T."/>
            <person name="Ammiraju J.S.S."/>
            <person name="Engler F."/>
            <person name="Soderlund C."/>
            <person name="Wing R.A."/>
            <person name="Palmer L.E."/>
            <person name="de la Bastide M."/>
            <person name="Spiegel L."/>
            <person name="Nascimento L."/>
            <person name="Zutavern T."/>
            <person name="O'Shaughnessy A."/>
            <person name="Dike S."/>
            <person name="Dedhia N."/>
            <person name="Preston R."/>
            <person name="Balija V."/>
            <person name="McCombie W.R."/>
            <person name="Chow T."/>
            <person name="Chen H."/>
            <person name="Chung M."/>
            <person name="Chen C."/>
            <person name="Shaw J."/>
            <person name="Wu H."/>
            <person name="Hsiao K."/>
            <person name="Chao Y."/>
            <person name="Chu M."/>
            <person name="Cheng C."/>
            <person name="Hour A."/>
            <person name="Lee P."/>
            <person name="Lin S."/>
            <person name="Lin Y."/>
            <person name="Liou J."/>
            <person name="Liu S."/>
            <person name="Hsing Y."/>
            <person name="Raghuvanshi S."/>
            <person name="Mohanty A."/>
            <person name="Bharti A.K."/>
            <person name="Gaur A."/>
            <person name="Gupta V."/>
            <person name="Kumar D."/>
            <person name="Ravi V."/>
            <person name="Vij S."/>
            <person name="Kapur A."/>
            <person name="Khurana P."/>
            <person name="Khurana P."/>
            <person name="Khurana J.P."/>
            <person name="Tyagi A.K."/>
            <person name="Gaikwad K."/>
            <person name="Singh A."/>
            <person name="Dalal V."/>
            <person name="Srivastava S."/>
            <person name="Dixit A."/>
            <person name="Pal A.K."/>
            <person name="Ghazi I.A."/>
            <person name="Yadav M."/>
            <person name="Pandit A."/>
            <person name="Bhargava A."/>
            <person name="Sureshbabu K."/>
            <person name="Batra K."/>
            <person name="Sharma T.R."/>
            <person name="Mohapatra T."/>
            <person name="Singh N.K."/>
            <person name="Messing J."/>
            <person name="Nelson A.B."/>
            <person name="Fuks G."/>
            <person name="Kavchok S."/>
            <person name="Keizer G."/>
            <person name="Linton E."/>
            <person name="Llaca V."/>
            <person name="Song R."/>
            <person name="Tanyolac B."/>
            <person name="Young S."/>
            <person name="Ho-Il K."/>
            <person name="Hahn J.H."/>
            <person name="Sangsakoo G."/>
            <person name="Vanavichit A."/>
            <person name="de Mattos Luiz.A.T."/>
            <person name="Zimmer P.D."/>
            <person name="Malone G."/>
            <person name="Dellagostin O."/>
            <person name="de Oliveira A.C."/>
            <person name="Bevan M."/>
            <person name="Bancroft I."/>
            <person name="Minx P."/>
            <person name="Cordum H."/>
            <person name="Wilson R."/>
            <person name="Cheng Z."/>
            <person name="Jin W."/>
            <person name="Jiang J."/>
            <person name="Leong S.A."/>
            <person name="Iwama H."/>
            <person name="Gojobori T."/>
            <person name="Itoh T."/>
            <person name="Niimura Y."/>
            <person name="Fujii Y."/>
            <person name="Habara T."/>
            <person name="Sakai H."/>
            <person name="Sato Y."/>
            <person name="Wilson G."/>
            <person name="Kumar K."/>
            <person name="McCouch S."/>
            <person name="Juretic N."/>
            <person name="Hoen D."/>
            <person name="Wright S."/>
            <person name="Bruskiewich R."/>
            <person name="Bureau T."/>
            <person name="Miyao A."/>
            <person name="Hirochika H."/>
            <person name="Nishikawa T."/>
            <person name="Kadowaki K."/>
            <person name="Sugiura M."/>
            <person name="Burr B."/>
            <person name="Sasaki T."/>
        </authorList>
    </citation>
    <scope>NUCLEOTIDE SEQUENCE [LARGE SCALE GENOMIC DNA]</scope>
    <source>
        <strain evidence="3">cv. Nipponbare</strain>
    </source>
</reference>
<dbReference type="InterPro" id="IPR038765">
    <property type="entry name" value="Papain-like_cys_pep_sf"/>
</dbReference>
<dbReference type="SUPFAM" id="SSF54001">
    <property type="entry name" value="Cysteine proteinases"/>
    <property type="match status" value="1"/>
</dbReference>
<evidence type="ECO:0000256" key="1">
    <source>
        <dbReference type="SAM" id="MobiDB-lite"/>
    </source>
</evidence>
<gene>
    <name evidence="2" type="ordered locus">Os08g0527800</name>
    <name evidence="2" type="ORF">OSNPB_080527800</name>
</gene>
<keyword evidence="3" id="KW-1185">Reference proteome</keyword>
<sequence length="145" mass="15940">MQDNHELLCCLRKKLDEEDRGTNPPNMQDDAVTPTVTDSIFGGQLSSHISCKCCSFSSVSHVAFHDLSVPLPPTQSKSIASPPRTKGYKSQQKIHAELEVDKRNPEKIHTIAEDSDSQSPSELEDVVLVKTSEPLKVGKFMCSCA</sequence>